<feature type="compositionally biased region" description="Basic and acidic residues" evidence="1">
    <location>
        <begin position="287"/>
        <end position="305"/>
    </location>
</feature>
<feature type="region of interest" description="Disordered" evidence="1">
    <location>
        <begin position="449"/>
        <end position="489"/>
    </location>
</feature>
<feature type="region of interest" description="Disordered" evidence="1">
    <location>
        <begin position="1"/>
        <end position="173"/>
    </location>
</feature>
<dbReference type="EMBL" id="BANR01000001">
    <property type="protein sequence ID" value="GAC46805.1"/>
    <property type="molecule type" value="Genomic_DNA"/>
</dbReference>
<feature type="compositionally biased region" description="Polar residues" evidence="1">
    <location>
        <begin position="65"/>
        <end position="74"/>
    </location>
</feature>
<feature type="compositionally biased region" description="Acidic residues" evidence="1">
    <location>
        <begin position="201"/>
        <end position="217"/>
    </location>
</feature>
<feature type="compositionally biased region" description="Acidic residues" evidence="1">
    <location>
        <begin position="225"/>
        <end position="236"/>
    </location>
</feature>
<feature type="compositionally biased region" description="Acidic residues" evidence="1">
    <location>
        <begin position="271"/>
        <end position="286"/>
    </location>
</feature>
<name>L7KD50_9ACTN</name>
<feature type="compositionally biased region" description="Low complexity" evidence="1">
    <location>
        <begin position="449"/>
        <end position="462"/>
    </location>
</feature>
<accession>L7KD50</accession>
<comment type="caution">
    <text evidence="3">The sequence shown here is derived from an EMBL/GenBank/DDBJ whole genome shotgun (WGS) entry which is preliminary data.</text>
</comment>
<proteinExistence type="predicted"/>
<evidence type="ECO:0000256" key="2">
    <source>
        <dbReference type="SAM" id="Phobius"/>
    </source>
</evidence>
<feature type="compositionally biased region" description="Low complexity" evidence="1">
    <location>
        <begin position="188"/>
        <end position="198"/>
    </location>
</feature>
<dbReference type="eggNOG" id="COG3115">
    <property type="taxonomic scope" value="Bacteria"/>
</dbReference>
<feature type="region of interest" description="Disordered" evidence="1">
    <location>
        <begin position="188"/>
        <end position="426"/>
    </location>
</feature>
<reference evidence="3 4" key="1">
    <citation type="submission" date="2012-12" db="EMBL/GenBank/DDBJ databases">
        <title>Whole genome shotgun sequence of Gordonia aichiensis NBRC 108223.</title>
        <authorList>
            <person name="Isaki-Nakamura S."/>
            <person name="Hosoyama A."/>
            <person name="Tsuchikane K."/>
            <person name="Ando Y."/>
            <person name="Baba S."/>
            <person name="Ohji S."/>
            <person name="Hamada M."/>
            <person name="Tamura T."/>
            <person name="Yamazoe A."/>
            <person name="Yamazaki S."/>
            <person name="Fujita N."/>
        </authorList>
    </citation>
    <scope>NUCLEOTIDE SEQUENCE [LARGE SCALE GENOMIC DNA]</scope>
    <source>
        <strain evidence="3 4">NBRC 108223</strain>
    </source>
</reference>
<evidence type="ECO:0000313" key="4">
    <source>
        <dbReference type="Proteomes" id="UP000010988"/>
    </source>
</evidence>
<dbReference type="AlphaFoldDB" id="L7KD50"/>
<organism evidence="3 4">
    <name type="scientific">Gordonia aichiensis NBRC 108223</name>
    <dbReference type="NCBI Taxonomy" id="1220583"/>
    <lineage>
        <taxon>Bacteria</taxon>
        <taxon>Bacillati</taxon>
        <taxon>Actinomycetota</taxon>
        <taxon>Actinomycetes</taxon>
        <taxon>Mycobacteriales</taxon>
        <taxon>Gordoniaceae</taxon>
        <taxon>Gordonia</taxon>
    </lineage>
</organism>
<gene>
    <name evidence="3" type="ORF">GOACH_01_01240</name>
</gene>
<dbReference type="Gene3D" id="3.10.450.50">
    <property type="match status" value="1"/>
</dbReference>
<feature type="compositionally biased region" description="Acidic residues" evidence="1">
    <location>
        <begin position="133"/>
        <end position="145"/>
    </location>
</feature>
<feature type="compositionally biased region" description="Basic and acidic residues" evidence="1">
    <location>
        <begin position="94"/>
        <end position="109"/>
    </location>
</feature>
<sequence>MDKSQVEEAGASGATSTQSRPSGPTPRGGRGIDSATKVISRDQLPDPSTLDDLDDIDPLAGGTTTGEQENTAQESGAEADAGDSDTARTGGGDTDDKPSAVKPTDEKATVAKVAGTASPSATDTTVIKRDDLPDTSDMPDLDDVDITGTADGTEEPADSTTDSDAVEDVEKPADGIARKAAAAGVVATGAAGAAAAAAHDSDEEDTDASVDEDTDASVDEHTDASVEDEGAEEFPAADESSAAEIEDADDTADAVAADQAGAEAEAKAEAEHDEADAESGDAEGEADAEKDGELEKEDAEARLEAFESTTDAGDASIEEAATDGDIGDFEPIDEVDSDEQTDEVGGDADADATADDADEKADEAADPDTADDEPGIDTAENDEEPSDDEPIDGDAETVALKAQKPDVDAPASSGTTDVSDENPAADKSAVGGAAVAGAGAAAAAGAATAATQSSTARPATSTGWSTTAHQPKVIPPAGTAAPTRTEDGTGSSRRLLLVIGAVIVAALVVAGVVWGVLASRAKPAADEAADTASKFSSALYNGDLSTLRSVTCGQENQFYTNISDADFQKIYSAQKARNELVRTGDIKASKVTDDGNKAVVEVTAYQTSKPDEPQTVTINLQKDGSDWKVCTPR</sequence>
<feature type="compositionally biased region" description="Acidic residues" evidence="1">
    <location>
        <begin position="316"/>
        <end position="395"/>
    </location>
</feature>
<keyword evidence="4" id="KW-1185">Reference proteome</keyword>
<dbReference type="Proteomes" id="UP000010988">
    <property type="component" value="Unassembled WGS sequence"/>
</dbReference>
<feature type="transmembrane region" description="Helical" evidence="2">
    <location>
        <begin position="495"/>
        <end position="517"/>
    </location>
</feature>
<keyword evidence="2" id="KW-0812">Transmembrane</keyword>
<feature type="compositionally biased region" description="Low complexity" evidence="1">
    <location>
        <begin position="253"/>
        <end position="263"/>
    </location>
</feature>
<protein>
    <submittedName>
        <fullName evidence="3">Uncharacterized protein</fullName>
    </submittedName>
</protein>
<evidence type="ECO:0000313" key="3">
    <source>
        <dbReference type="EMBL" id="GAC46805.1"/>
    </source>
</evidence>
<evidence type="ECO:0000256" key="1">
    <source>
        <dbReference type="SAM" id="MobiDB-lite"/>
    </source>
</evidence>
<keyword evidence="2" id="KW-0472">Membrane</keyword>
<keyword evidence="2" id="KW-1133">Transmembrane helix</keyword>
<dbReference type="STRING" id="1220583.GOACH_01_01240"/>